<accession>A0ABS7HQ20</accession>
<protein>
    <submittedName>
        <fullName evidence="1">Uncharacterized protein</fullName>
    </submittedName>
</protein>
<dbReference type="InterPro" id="IPR046174">
    <property type="entry name" value="DUF6176"/>
</dbReference>
<keyword evidence="2" id="KW-1185">Reference proteome</keyword>
<gene>
    <name evidence="1" type="ORF">JNB62_15340</name>
</gene>
<organism evidence="1 2">
    <name type="scientific">Microbacterium jejuense</name>
    <dbReference type="NCBI Taxonomy" id="1263637"/>
    <lineage>
        <taxon>Bacteria</taxon>
        <taxon>Bacillati</taxon>
        <taxon>Actinomycetota</taxon>
        <taxon>Actinomycetes</taxon>
        <taxon>Micrococcales</taxon>
        <taxon>Microbacteriaceae</taxon>
        <taxon>Microbacterium</taxon>
    </lineage>
</organism>
<evidence type="ECO:0000313" key="2">
    <source>
        <dbReference type="Proteomes" id="UP001196843"/>
    </source>
</evidence>
<dbReference type="EMBL" id="JAEUAW010000013">
    <property type="protein sequence ID" value="MBW9095062.1"/>
    <property type="molecule type" value="Genomic_DNA"/>
</dbReference>
<proteinExistence type="predicted"/>
<dbReference type="Proteomes" id="UP001196843">
    <property type="component" value="Unassembled WGS sequence"/>
</dbReference>
<evidence type="ECO:0000313" key="1">
    <source>
        <dbReference type="EMBL" id="MBW9095062.1"/>
    </source>
</evidence>
<comment type="caution">
    <text evidence="1">The sequence shown here is derived from an EMBL/GenBank/DDBJ whole genome shotgun (WGS) entry which is preliminary data.</text>
</comment>
<dbReference type="Pfam" id="PF19673">
    <property type="entry name" value="DUF6176"/>
    <property type="match status" value="1"/>
</dbReference>
<sequence length="121" mass="13640">MRLELSRARIVDGREDEVAEWMAMLTERYDECLATLPAERAVFEATFRHREADGSLWIYHFALMGEDGGGLDESNPVDAAHAAYSRRVKEPGWEELEPMFMLTPAHLRAAMERWGASGVAG</sequence>
<reference evidence="1 2" key="1">
    <citation type="journal article" date="2021" name="MBio">
        <title>Poor Competitiveness of Bradyrhizobium in Pigeon Pea Root Colonization in Indian Soils.</title>
        <authorList>
            <person name="Chalasani D."/>
            <person name="Basu A."/>
            <person name="Pullabhotla S.V.S.R.N."/>
            <person name="Jorrin B."/>
            <person name="Neal A.L."/>
            <person name="Poole P.S."/>
            <person name="Podile A.R."/>
            <person name="Tkacz A."/>
        </authorList>
    </citation>
    <scope>NUCLEOTIDE SEQUENCE [LARGE SCALE GENOMIC DNA]</scope>
    <source>
        <strain evidence="1 2">HU14</strain>
    </source>
</reference>
<name>A0ABS7HQ20_9MICO</name>